<evidence type="ECO:0000256" key="13">
    <source>
        <dbReference type="ARBA" id="ARBA00053015"/>
    </source>
</evidence>
<proteinExistence type="inferred from homology"/>
<evidence type="ECO:0000256" key="10">
    <source>
        <dbReference type="ARBA" id="ARBA00022989"/>
    </source>
</evidence>
<keyword evidence="3" id="KW-1003">Cell membrane</keyword>
<dbReference type="FunFam" id="3.40.50.300:FF:000527">
    <property type="entry name" value="Tyrosine-protein kinase etk"/>
    <property type="match status" value="1"/>
</dbReference>
<comment type="similarity">
    <text evidence="2">Belongs to the etk/wzc family.</text>
</comment>
<evidence type="ECO:0000259" key="16">
    <source>
        <dbReference type="Pfam" id="PF02706"/>
    </source>
</evidence>
<evidence type="ECO:0000256" key="9">
    <source>
        <dbReference type="ARBA" id="ARBA00022840"/>
    </source>
</evidence>
<dbReference type="InterPro" id="IPR032807">
    <property type="entry name" value="GNVR"/>
</dbReference>
<dbReference type="CDD" id="cd05387">
    <property type="entry name" value="BY-kinase"/>
    <property type="match status" value="1"/>
</dbReference>
<evidence type="ECO:0000256" key="15">
    <source>
        <dbReference type="SAM" id="Phobius"/>
    </source>
</evidence>
<reference evidence="19" key="1">
    <citation type="submission" date="2014-04" db="EMBL/GenBank/DDBJ databases">
        <authorList>
            <person name="Harrison E."/>
        </authorList>
    </citation>
    <scope>NUCLEOTIDE SEQUENCE</scope>
    <source>
        <strain evidence="19">1680/49</strain>
    </source>
</reference>
<comment type="subcellular location">
    <subcellularLocation>
        <location evidence="1">Cell inner membrane</location>
        <topology evidence="1">Multi-pass membrane protein</topology>
    </subcellularLocation>
</comment>
<name>A0A0P0YQL1_9ENTR</name>
<evidence type="ECO:0000259" key="18">
    <source>
        <dbReference type="Pfam" id="PF13807"/>
    </source>
</evidence>
<dbReference type="InterPro" id="IPR003856">
    <property type="entry name" value="LPS_length_determ_N"/>
</dbReference>
<feature type="domain" description="Tyrosine-protein kinase G-rich" evidence="18">
    <location>
        <begin position="367"/>
        <end position="445"/>
    </location>
</feature>
<feature type="transmembrane region" description="Helical" evidence="15">
    <location>
        <begin position="31"/>
        <end position="54"/>
    </location>
</feature>
<evidence type="ECO:0000259" key="17">
    <source>
        <dbReference type="Pfam" id="PF13614"/>
    </source>
</evidence>
<sequence>MNTKDNRQQRSEANELELGRIVGELIDCRKLIIGITTGFTVIAVLYALMATPIYQANALIQVEQKQGNAILSSLSQMLPDGQLQSAPEISLLQSRMILGKTVDDLNLQTQVEKEYFPIIGKGISRILNNKNESIKIDKLYIERKEDSTDPEIIITIKDDKHFTVEGDGFKVDGIKGEMLDKDKLRILITEINAEPGASFEVKYLSRLKAINNLLEAFNVSDQGKDTGMLGLTLTGTDPNLISKTLNSIANNYLEQNVERQAAQDAKSLDFLNQQLPKVRADLDIAEDKLNSYRKEKDSVDLSMEAKSVLDQIVNVDNQLNELTFREAEISQLYTKEHPTYKALIEKRQTLQQEKTKLNKRVSGMPSTQQEVLRLSRDVESGRAVYLQLLNRQQELSIAKSSAIGNVRIVDDSITDPKPIKPKKILICIIGFILGLFFSVALIMLRFLLRRGIESPEQLEEMGINVYASIPVSEWLLKASDKRKRKNNESDKLLAVENPTDLAVEAIRSLRTSLHFAMLEAKNNVLMISGVSPNAGKTFVSTNLAATISLANKSVLFIDADLRKGYVHKMLGNEGKSGLSDILSGQANVEETIISVPDGQFDYIGRGQVPPNPAELLMHPRFEKLLAWASAKYDLVIIDTPPILAVTDAAIIGRYAGTTLLVARFESNTVKEIEVSITRFEQSGVNVKGCILNGVVKKASSYYGYGYNYYGYNYSNKS</sequence>
<evidence type="ECO:0000256" key="4">
    <source>
        <dbReference type="ARBA" id="ARBA00022519"/>
    </source>
</evidence>
<keyword evidence="4" id="KW-0997">Cell inner membrane</keyword>
<evidence type="ECO:0000256" key="7">
    <source>
        <dbReference type="ARBA" id="ARBA00022741"/>
    </source>
</evidence>
<dbReference type="PANTHER" id="PTHR32309:SF32">
    <property type="entry name" value="TYROSINE-PROTEIN KINASE ETK-RELATED"/>
    <property type="match status" value="1"/>
</dbReference>
<evidence type="ECO:0000256" key="3">
    <source>
        <dbReference type="ARBA" id="ARBA00022475"/>
    </source>
</evidence>
<keyword evidence="8 19" id="KW-0418">Kinase</keyword>
<keyword evidence="10 15" id="KW-1133">Transmembrane helix</keyword>
<organism evidence="19">
    <name type="scientific">Klebsiella sp. 1680/49</name>
    <dbReference type="NCBI Taxonomy" id="1497802"/>
    <lineage>
        <taxon>Bacteria</taxon>
        <taxon>Pseudomonadati</taxon>
        <taxon>Pseudomonadota</taxon>
        <taxon>Gammaproteobacteria</taxon>
        <taxon>Enterobacterales</taxon>
        <taxon>Enterobacteriaceae</taxon>
        <taxon>Klebsiella/Raoultella group</taxon>
        <taxon>Klebsiella</taxon>
    </lineage>
</organism>
<dbReference type="GO" id="GO:0042802">
    <property type="term" value="F:identical protein binding"/>
    <property type="evidence" value="ECO:0007669"/>
    <property type="project" value="UniProtKB-ARBA"/>
</dbReference>
<dbReference type="AlphaFoldDB" id="A0A0P0YQL1"/>
<feature type="domain" description="AAA" evidence="17">
    <location>
        <begin position="534"/>
        <end position="647"/>
    </location>
</feature>
<dbReference type="InterPro" id="IPR027417">
    <property type="entry name" value="P-loop_NTPase"/>
</dbReference>
<evidence type="ECO:0000256" key="2">
    <source>
        <dbReference type="ARBA" id="ARBA00008883"/>
    </source>
</evidence>
<evidence type="ECO:0000256" key="8">
    <source>
        <dbReference type="ARBA" id="ARBA00022777"/>
    </source>
</evidence>
<feature type="domain" description="Polysaccharide chain length determinant N-terminal" evidence="16">
    <location>
        <begin position="14"/>
        <end position="105"/>
    </location>
</feature>
<evidence type="ECO:0000256" key="12">
    <source>
        <dbReference type="ARBA" id="ARBA00023137"/>
    </source>
</evidence>
<feature type="transmembrane region" description="Helical" evidence="15">
    <location>
        <begin position="423"/>
        <end position="448"/>
    </location>
</feature>
<evidence type="ECO:0000256" key="1">
    <source>
        <dbReference type="ARBA" id="ARBA00004429"/>
    </source>
</evidence>
<evidence type="ECO:0000313" key="19">
    <source>
        <dbReference type="EMBL" id="BAT23448.1"/>
    </source>
</evidence>
<dbReference type="GO" id="GO:0004713">
    <property type="term" value="F:protein tyrosine kinase activity"/>
    <property type="evidence" value="ECO:0007669"/>
    <property type="project" value="UniProtKB-KW"/>
</dbReference>
<keyword evidence="5" id="KW-0808">Transferase</keyword>
<feature type="coiled-coil region" evidence="14">
    <location>
        <begin position="268"/>
        <end position="295"/>
    </location>
</feature>
<keyword evidence="12" id="KW-0829">Tyrosine-protein kinase</keyword>
<evidence type="ECO:0000256" key="14">
    <source>
        <dbReference type="SAM" id="Coils"/>
    </source>
</evidence>
<dbReference type="Pfam" id="PF02706">
    <property type="entry name" value="Wzz"/>
    <property type="match status" value="1"/>
</dbReference>
<dbReference type="GO" id="GO:0005524">
    <property type="term" value="F:ATP binding"/>
    <property type="evidence" value="ECO:0007669"/>
    <property type="project" value="UniProtKB-KW"/>
</dbReference>
<keyword evidence="6 15" id="KW-0812">Transmembrane</keyword>
<reference evidence="19" key="2">
    <citation type="journal article" date="2015" name="Sci. Rep.">
        <title>Genetic analysis of capsular polysaccharide synthesis gene clusters in 79 capsular types of Klebsiella spp.</title>
        <authorList>
            <person name="Pan Y.J."/>
            <person name="Lin T.L."/>
            <person name="Chen C.T."/>
            <person name="Chen Y.Y."/>
            <person name="Hsieh P.F."/>
            <person name="Hsu C.R."/>
            <person name="Wu M.C."/>
            <person name="Wang J.T."/>
        </authorList>
    </citation>
    <scope>NUCLEOTIDE SEQUENCE</scope>
    <source>
        <strain evidence="19">1680/49</strain>
    </source>
</reference>
<dbReference type="Pfam" id="PF13614">
    <property type="entry name" value="AAA_31"/>
    <property type="match status" value="1"/>
</dbReference>
<dbReference type="Pfam" id="PF23607">
    <property type="entry name" value="WZC_N"/>
    <property type="match status" value="1"/>
</dbReference>
<accession>A0A0P0YQL1</accession>
<dbReference type="InterPro" id="IPR050445">
    <property type="entry name" value="Bact_polysacc_biosynth/exp"/>
</dbReference>
<evidence type="ECO:0000256" key="6">
    <source>
        <dbReference type="ARBA" id="ARBA00022692"/>
    </source>
</evidence>
<dbReference type="InterPro" id="IPR025669">
    <property type="entry name" value="AAA_dom"/>
</dbReference>
<comment type="catalytic activity">
    <reaction evidence="13">
        <text>L-tyrosyl-[protein] + ATP = O-phospho-L-tyrosyl-[protein] + ADP + H(+)</text>
        <dbReference type="Rhea" id="RHEA:10596"/>
        <dbReference type="Rhea" id="RHEA-COMP:10136"/>
        <dbReference type="Rhea" id="RHEA-COMP:20101"/>
        <dbReference type="ChEBI" id="CHEBI:15378"/>
        <dbReference type="ChEBI" id="CHEBI:30616"/>
        <dbReference type="ChEBI" id="CHEBI:46858"/>
        <dbReference type="ChEBI" id="CHEBI:61978"/>
        <dbReference type="ChEBI" id="CHEBI:456216"/>
    </reaction>
</comment>
<keyword evidence="11 15" id="KW-0472">Membrane</keyword>
<gene>
    <name evidence="19" type="primary">wzc</name>
</gene>
<dbReference type="Gene3D" id="3.40.50.300">
    <property type="entry name" value="P-loop containing nucleotide triphosphate hydrolases"/>
    <property type="match status" value="1"/>
</dbReference>
<keyword evidence="7" id="KW-0547">Nucleotide-binding</keyword>
<dbReference type="EMBL" id="AB924562">
    <property type="protein sequence ID" value="BAT23448.1"/>
    <property type="molecule type" value="Genomic_DNA"/>
</dbReference>
<dbReference type="PANTHER" id="PTHR32309">
    <property type="entry name" value="TYROSINE-PROTEIN KINASE"/>
    <property type="match status" value="1"/>
</dbReference>
<protein>
    <submittedName>
        <fullName evidence="19">Tyrosine-protein kinase</fullName>
    </submittedName>
</protein>
<keyword evidence="14" id="KW-0175">Coiled coil</keyword>
<evidence type="ECO:0000256" key="5">
    <source>
        <dbReference type="ARBA" id="ARBA00022679"/>
    </source>
</evidence>
<keyword evidence="9" id="KW-0067">ATP-binding</keyword>
<dbReference type="SUPFAM" id="SSF52540">
    <property type="entry name" value="P-loop containing nucleoside triphosphate hydrolases"/>
    <property type="match status" value="1"/>
</dbReference>
<dbReference type="Pfam" id="PF13807">
    <property type="entry name" value="GNVR"/>
    <property type="match status" value="1"/>
</dbReference>
<dbReference type="NCBIfam" id="TIGR01007">
    <property type="entry name" value="eps_fam"/>
    <property type="match status" value="1"/>
</dbReference>
<dbReference type="InterPro" id="IPR005702">
    <property type="entry name" value="Wzc-like_C"/>
</dbReference>
<dbReference type="GO" id="GO:0005886">
    <property type="term" value="C:plasma membrane"/>
    <property type="evidence" value="ECO:0007669"/>
    <property type="project" value="UniProtKB-SubCell"/>
</dbReference>
<evidence type="ECO:0000256" key="11">
    <source>
        <dbReference type="ARBA" id="ARBA00023136"/>
    </source>
</evidence>